<name>A0A699YWN6_HAELA</name>
<dbReference type="EMBL" id="BLLF01000386">
    <property type="protein sequence ID" value="GFH11244.1"/>
    <property type="molecule type" value="Genomic_DNA"/>
</dbReference>
<evidence type="ECO:0000313" key="2">
    <source>
        <dbReference type="Proteomes" id="UP000485058"/>
    </source>
</evidence>
<accession>A0A699YWN6</accession>
<dbReference type="Proteomes" id="UP000485058">
    <property type="component" value="Unassembled WGS sequence"/>
</dbReference>
<reference evidence="1 2" key="1">
    <citation type="submission" date="2020-02" db="EMBL/GenBank/DDBJ databases">
        <title>Draft genome sequence of Haematococcus lacustris strain NIES-144.</title>
        <authorList>
            <person name="Morimoto D."/>
            <person name="Nakagawa S."/>
            <person name="Yoshida T."/>
            <person name="Sawayama S."/>
        </authorList>
    </citation>
    <scope>NUCLEOTIDE SEQUENCE [LARGE SCALE GENOMIC DNA]</scope>
    <source>
        <strain evidence="1 2">NIES-144</strain>
    </source>
</reference>
<keyword evidence="2" id="KW-1185">Reference proteome</keyword>
<organism evidence="1 2">
    <name type="scientific">Haematococcus lacustris</name>
    <name type="common">Green alga</name>
    <name type="synonym">Haematococcus pluvialis</name>
    <dbReference type="NCBI Taxonomy" id="44745"/>
    <lineage>
        <taxon>Eukaryota</taxon>
        <taxon>Viridiplantae</taxon>
        <taxon>Chlorophyta</taxon>
        <taxon>core chlorophytes</taxon>
        <taxon>Chlorophyceae</taxon>
        <taxon>CS clade</taxon>
        <taxon>Chlamydomonadales</taxon>
        <taxon>Haematococcaceae</taxon>
        <taxon>Haematococcus</taxon>
    </lineage>
</organism>
<sequence length="105" mass="11528">MEALALALDSSRREEVARRVATVVTRVAPSAQLYPDLPPLDCVAVPKPPAKQLHPGWVAARQQKPELRSLWDAEEQQQQVCSAKGIAVYQRPDPHQVATACLATH</sequence>
<evidence type="ECO:0000313" key="1">
    <source>
        <dbReference type="EMBL" id="GFH11244.1"/>
    </source>
</evidence>
<proteinExistence type="predicted"/>
<comment type="caution">
    <text evidence="1">The sequence shown here is derived from an EMBL/GenBank/DDBJ whole genome shotgun (WGS) entry which is preliminary data.</text>
</comment>
<protein>
    <submittedName>
        <fullName evidence="1">WD_REPEATS_REGION domain-containing protein</fullName>
    </submittedName>
</protein>
<dbReference type="AlphaFoldDB" id="A0A699YWN6"/>
<gene>
    <name evidence="1" type="ORF">HaLaN_06715</name>
</gene>